<comment type="caution">
    <text evidence="2">The sequence shown here is derived from an EMBL/GenBank/DDBJ whole genome shotgun (WGS) entry which is preliminary data.</text>
</comment>
<evidence type="ECO:0000313" key="2">
    <source>
        <dbReference type="EMBL" id="PKI53801.1"/>
    </source>
</evidence>
<feature type="region of interest" description="Disordered" evidence="1">
    <location>
        <begin position="1"/>
        <end position="24"/>
    </location>
</feature>
<protein>
    <submittedName>
        <fullName evidence="2">Uncharacterized protein</fullName>
    </submittedName>
</protein>
<proteinExistence type="predicted"/>
<dbReference type="EMBL" id="PGOL01001831">
    <property type="protein sequence ID" value="PKI53801.1"/>
    <property type="molecule type" value="Genomic_DNA"/>
</dbReference>
<name>A0A2I0JC14_PUNGR</name>
<dbReference type="Proteomes" id="UP000233551">
    <property type="component" value="Unassembled WGS sequence"/>
</dbReference>
<organism evidence="2 3">
    <name type="scientific">Punica granatum</name>
    <name type="common">Pomegranate</name>
    <dbReference type="NCBI Taxonomy" id="22663"/>
    <lineage>
        <taxon>Eukaryota</taxon>
        <taxon>Viridiplantae</taxon>
        <taxon>Streptophyta</taxon>
        <taxon>Embryophyta</taxon>
        <taxon>Tracheophyta</taxon>
        <taxon>Spermatophyta</taxon>
        <taxon>Magnoliopsida</taxon>
        <taxon>eudicotyledons</taxon>
        <taxon>Gunneridae</taxon>
        <taxon>Pentapetalae</taxon>
        <taxon>rosids</taxon>
        <taxon>malvids</taxon>
        <taxon>Myrtales</taxon>
        <taxon>Lythraceae</taxon>
        <taxon>Punica</taxon>
    </lineage>
</organism>
<reference evidence="2 3" key="1">
    <citation type="submission" date="2017-11" db="EMBL/GenBank/DDBJ databases">
        <title>De-novo sequencing of pomegranate (Punica granatum L.) genome.</title>
        <authorList>
            <person name="Akparov Z."/>
            <person name="Amiraslanov A."/>
            <person name="Hajiyeva S."/>
            <person name="Abbasov M."/>
            <person name="Kaur K."/>
            <person name="Hamwieh A."/>
            <person name="Solovyev V."/>
            <person name="Salamov A."/>
            <person name="Braich B."/>
            <person name="Kosarev P."/>
            <person name="Mahmoud A."/>
            <person name="Hajiyev E."/>
            <person name="Babayeva S."/>
            <person name="Izzatullayeva V."/>
            <person name="Mammadov A."/>
            <person name="Mammadov A."/>
            <person name="Sharifova S."/>
            <person name="Ojaghi J."/>
            <person name="Eynullazada K."/>
            <person name="Bayramov B."/>
            <person name="Abdulazimova A."/>
            <person name="Shahmuradov I."/>
        </authorList>
    </citation>
    <scope>NUCLEOTIDE SEQUENCE [LARGE SCALE GENOMIC DNA]</scope>
    <source>
        <strain evidence="3">cv. AG2017</strain>
        <tissue evidence="2">Leaf</tissue>
    </source>
</reference>
<keyword evidence="3" id="KW-1185">Reference proteome</keyword>
<dbReference type="AlphaFoldDB" id="A0A2I0JC14"/>
<evidence type="ECO:0000313" key="3">
    <source>
        <dbReference type="Proteomes" id="UP000233551"/>
    </source>
</evidence>
<sequence length="80" mass="8997">MPRLYLPRPSPLPLSSAQSPPSSLVPPMADTIGDHFKAELKFTNVWEGIPRNPLLPFTSSERVVLKKHVFEEFASEQPEL</sequence>
<gene>
    <name evidence="2" type="ORF">CRG98_025807</name>
</gene>
<accession>A0A2I0JC14</accession>
<evidence type="ECO:0000256" key="1">
    <source>
        <dbReference type="SAM" id="MobiDB-lite"/>
    </source>
</evidence>